<dbReference type="PROSITE" id="PS51257">
    <property type="entry name" value="PROKAR_LIPOPROTEIN"/>
    <property type="match status" value="1"/>
</dbReference>
<evidence type="ECO:0008006" key="5">
    <source>
        <dbReference type="Google" id="ProtNLM"/>
    </source>
</evidence>
<dbReference type="EMBL" id="FRCT01000018">
    <property type="protein sequence ID" value="SHM84731.1"/>
    <property type="molecule type" value="Genomic_DNA"/>
</dbReference>
<evidence type="ECO:0000313" key="4">
    <source>
        <dbReference type="Proteomes" id="UP000184394"/>
    </source>
</evidence>
<keyword evidence="2" id="KW-0732">Signal</keyword>
<name>A0A1M7M209_RUMFL</name>
<evidence type="ECO:0000256" key="1">
    <source>
        <dbReference type="SAM" id="MobiDB-lite"/>
    </source>
</evidence>
<organism evidence="3 4">
    <name type="scientific">Ruminococcus flavefaciens</name>
    <dbReference type="NCBI Taxonomy" id="1265"/>
    <lineage>
        <taxon>Bacteria</taxon>
        <taxon>Bacillati</taxon>
        <taxon>Bacillota</taxon>
        <taxon>Clostridia</taxon>
        <taxon>Eubacteriales</taxon>
        <taxon>Oscillospiraceae</taxon>
        <taxon>Ruminococcus</taxon>
    </lineage>
</organism>
<feature type="compositionally biased region" description="Low complexity" evidence="1">
    <location>
        <begin position="28"/>
        <end position="65"/>
    </location>
</feature>
<dbReference type="OrthoDB" id="1071734at2"/>
<feature type="chain" id="PRO_5039560405" description="Peptidase propeptide and YPEB domain-containing protein" evidence="2">
    <location>
        <begin position="24"/>
        <end position="177"/>
    </location>
</feature>
<evidence type="ECO:0000313" key="3">
    <source>
        <dbReference type="EMBL" id="SHM84731.1"/>
    </source>
</evidence>
<proteinExistence type="predicted"/>
<protein>
    <recommendedName>
        <fullName evidence="5">Peptidase propeptide and YPEB domain-containing protein</fullName>
    </recommendedName>
</protein>
<gene>
    <name evidence="3" type="ORF">SAMN04487860_1188</name>
</gene>
<sequence length="177" mass="19678">MQKKMMLLALCFMCVGLIGCSSKKENTAAQQTESSTTTESVQTSKLTETTQPTQDTTTLPDQTETALPDKTEAASVEQSENGSDALTENQALDAIKNYYSINNLALTTDSSEYNSYWDVATNESNEIVVLYRSYTGAQMRYYIDPVSGETYVTEFVPGIIDTEQRTEESFNARDYLT</sequence>
<reference evidence="3 4" key="1">
    <citation type="submission" date="2016-11" db="EMBL/GenBank/DDBJ databases">
        <authorList>
            <person name="Jaros S."/>
            <person name="Januszkiewicz K."/>
            <person name="Wedrychowicz H."/>
        </authorList>
    </citation>
    <scope>NUCLEOTIDE SEQUENCE [LARGE SCALE GENOMIC DNA]</scope>
    <source>
        <strain evidence="3 4">Y1</strain>
    </source>
</reference>
<feature type="region of interest" description="Disordered" evidence="1">
    <location>
        <begin position="28"/>
        <end position="84"/>
    </location>
</feature>
<accession>A0A1M7M209</accession>
<feature type="signal peptide" evidence="2">
    <location>
        <begin position="1"/>
        <end position="23"/>
    </location>
</feature>
<dbReference type="Proteomes" id="UP000184394">
    <property type="component" value="Unassembled WGS sequence"/>
</dbReference>
<dbReference type="AlphaFoldDB" id="A0A1M7M209"/>
<evidence type="ECO:0000256" key="2">
    <source>
        <dbReference type="SAM" id="SignalP"/>
    </source>
</evidence>
<dbReference type="RefSeq" id="WP_072952210.1">
    <property type="nucleotide sequence ID" value="NZ_FRCT01000018.1"/>
</dbReference>